<reference evidence="2 3" key="1">
    <citation type="submission" date="2021-12" db="EMBL/GenBank/DDBJ databases">
        <title>Discovery of the Pendulisporaceae a myxobacterial family with distinct sporulation behavior and unique specialized metabolism.</title>
        <authorList>
            <person name="Garcia R."/>
            <person name="Popoff A."/>
            <person name="Bader C.D."/>
            <person name="Loehr J."/>
            <person name="Walesch S."/>
            <person name="Walt C."/>
            <person name="Boldt J."/>
            <person name="Bunk B."/>
            <person name="Haeckl F.J.F.P.J."/>
            <person name="Gunesch A.P."/>
            <person name="Birkelbach J."/>
            <person name="Nuebel U."/>
            <person name="Pietschmann T."/>
            <person name="Bach T."/>
            <person name="Mueller R."/>
        </authorList>
    </citation>
    <scope>NUCLEOTIDE SEQUENCE [LARGE SCALE GENOMIC DNA]</scope>
    <source>
        <strain evidence="2 3">MSr12523</strain>
    </source>
</reference>
<accession>A0ABZ2KLZ5</accession>
<dbReference type="EMBL" id="CP089982">
    <property type="protein sequence ID" value="WXA99566.1"/>
    <property type="molecule type" value="Genomic_DNA"/>
</dbReference>
<dbReference type="RefSeq" id="WP_394850205.1">
    <property type="nucleotide sequence ID" value="NZ_CP089982.1"/>
</dbReference>
<feature type="domain" description="N-acetyltransferase" evidence="1">
    <location>
        <begin position="1"/>
        <end position="151"/>
    </location>
</feature>
<keyword evidence="3" id="KW-1185">Reference proteome</keyword>
<dbReference type="Proteomes" id="UP001379533">
    <property type="component" value="Chromosome"/>
</dbReference>
<sequence length="154" mass="16937">MLLRDVTENDLPILFEHQREPEANRMAAFPAREYDAFMAHWREKVLPIPSNMKKAIVVDGVVVGNIVSWEGDGKRLVGYWIGSAHWGRGIASAALAAFVAHHERTRPLHAYVAAENVGSIRVLEKAGFRPAGPPIADSHGVTELLMLLESPPSP</sequence>
<dbReference type="InterPro" id="IPR000182">
    <property type="entry name" value="GNAT_dom"/>
</dbReference>
<evidence type="ECO:0000259" key="1">
    <source>
        <dbReference type="PROSITE" id="PS51186"/>
    </source>
</evidence>
<dbReference type="InterPro" id="IPR016181">
    <property type="entry name" value="Acyl_CoA_acyltransferase"/>
</dbReference>
<dbReference type="PANTHER" id="PTHR43328">
    <property type="entry name" value="ACETYLTRANSFERASE-RELATED"/>
    <property type="match status" value="1"/>
</dbReference>
<evidence type="ECO:0000313" key="2">
    <source>
        <dbReference type="EMBL" id="WXA99566.1"/>
    </source>
</evidence>
<proteinExistence type="predicted"/>
<dbReference type="PANTHER" id="PTHR43328:SF1">
    <property type="entry name" value="N-ACETYLTRANSFERASE DOMAIN-CONTAINING PROTEIN"/>
    <property type="match status" value="1"/>
</dbReference>
<dbReference type="Gene3D" id="3.40.630.30">
    <property type="match status" value="1"/>
</dbReference>
<gene>
    <name evidence="2" type="ORF">LZC95_22455</name>
</gene>
<protein>
    <submittedName>
        <fullName evidence="2">GNAT family N-acetyltransferase</fullName>
    </submittedName>
</protein>
<organism evidence="2 3">
    <name type="scientific">Pendulispora brunnea</name>
    <dbReference type="NCBI Taxonomy" id="2905690"/>
    <lineage>
        <taxon>Bacteria</taxon>
        <taxon>Pseudomonadati</taxon>
        <taxon>Myxococcota</taxon>
        <taxon>Myxococcia</taxon>
        <taxon>Myxococcales</taxon>
        <taxon>Sorangiineae</taxon>
        <taxon>Pendulisporaceae</taxon>
        <taxon>Pendulispora</taxon>
    </lineage>
</organism>
<dbReference type="PROSITE" id="PS51186">
    <property type="entry name" value="GNAT"/>
    <property type="match status" value="1"/>
</dbReference>
<dbReference type="Pfam" id="PF13302">
    <property type="entry name" value="Acetyltransf_3"/>
    <property type="match status" value="1"/>
</dbReference>
<evidence type="ECO:0000313" key="3">
    <source>
        <dbReference type="Proteomes" id="UP001379533"/>
    </source>
</evidence>
<name>A0ABZ2KLZ5_9BACT</name>
<dbReference type="SUPFAM" id="SSF55729">
    <property type="entry name" value="Acyl-CoA N-acyltransferases (Nat)"/>
    <property type="match status" value="1"/>
</dbReference>